<keyword evidence="3" id="KW-1185">Reference proteome</keyword>
<protein>
    <submittedName>
        <fullName evidence="2">Uncharacterized protein</fullName>
    </submittedName>
</protein>
<feature type="region of interest" description="Disordered" evidence="1">
    <location>
        <begin position="1"/>
        <end position="23"/>
    </location>
</feature>
<feature type="compositionally biased region" description="Polar residues" evidence="1">
    <location>
        <begin position="9"/>
        <end position="21"/>
    </location>
</feature>
<proteinExistence type="predicted"/>
<sequence length="92" mass="10355">MGRAASKALQRTTHSSSQRFQASHGRKFCFHWNSMKGAYSQPIMYPKPNWDLRVAEQEQGGGGGANGRGVWQWDVATLAAPKVEDLNLNHWR</sequence>
<reference evidence="3" key="1">
    <citation type="submission" date="2014-10" db="EMBL/GenBank/DDBJ databases">
        <authorList>
            <person name="King R."/>
        </authorList>
    </citation>
    <scope>NUCLEOTIDE SEQUENCE [LARGE SCALE GENOMIC DNA]</scope>
    <source>
        <strain evidence="3">A3/5</strain>
    </source>
</reference>
<evidence type="ECO:0000313" key="3">
    <source>
        <dbReference type="Proteomes" id="UP000245910"/>
    </source>
</evidence>
<dbReference type="EMBL" id="LN649232">
    <property type="protein sequence ID" value="CEI39041.1"/>
    <property type="molecule type" value="Genomic_DNA"/>
</dbReference>
<name>A0A2L2SQJ5_9HYPO</name>
<evidence type="ECO:0000313" key="2">
    <source>
        <dbReference type="EMBL" id="CEI39041.1"/>
    </source>
</evidence>
<dbReference type="Proteomes" id="UP000245910">
    <property type="component" value="Chromosome IIII"/>
</dbReference>
<accession>A0A2L2SQJ5</accession>
<evidence type="ECO:0000256" key="1">
    <source>
        <dbReference type="SAM" id="MobiDB-lite"/>
    </source>
</evidence>
<organism evidence="2 3">
    <name type="scientific">Fusarium venenatum</name>
    <dbReference type="NCBI Taxonomy" id="56646"/>
    <lineage>
        <taxon>Eukaryota</taxon>
        <taxon>Fungi</taxon>
        <taxon>Dikarya</taxon>
        <taxon>Ascomycota</taxon>
        <taxon>Pezizomycotina</taxon>
        <taxon>Sordariomycetes</taxon>
        <taxon>Hypocreomycetidae</taxon>
        <taxon>Hypocreales</taxon>
        <taxon>Nectriaceae</taxon>
        <taxon>Fusarium</taxon>
    </lineage>
</organism>
<dbReference type="AlphaFoldDB" id="A0A2L2SQJ5"/>